<feature type="region of interest" description="Disordered" evidence="1">
    <location>
        <begin position="1154"/>
        <end position="1199"/>
    </location>
</feature>
<evidence type="ECO:0000256" key="1">
    <source>
        <dbReference type="SAM" id="MobiDB-lite"/>
    </source>
</evidence>
<organism evidence="2 3">
    <name type="scientific">Cladophialophora immunda</name>
    <dbReference type="NCBI Taxonomy" id="569365"/>
    <lineage>
        <taxon>Eukaryota</taxon>
        <taxon>Fungi</taxon>
        <taxon>Dikarya</taxon>
        <taxon>Ascomycota</taxon>
        <taxon>Pezizomycotina</taxon>
        <taxon>Eurotiomycetes</taxon>
        <taxon>Chaetothyriomycetidae</taxon>
        <taxon>Chaetothyriales</taxon>
        <taxon>Herpotrichiellaceae</taxon>
        <taxon>Cladophialophora</taxon>
    </lineage>
</organism>
<feature type="compositionally biased region" description="Polar residues" evidence="1">
    <location>
        <begin position="1157"/>
        <end position="1172"/>
    </location>
</feature>
<feature type="compositionally biased region" description="Polar residues" evidence="1">
    <location>
        <begin position="1261"/>
        <end position="1270"/>
    </location>
</feature>
<dbReference type="OrthoDB" id="3548913at2759"/>
<evidence type="ECO:0000313" key="2">
    <source>
        <dbReference type="EMBL" id="KIW29834.1"/>
    </source>
</evidence>
<feature type="region of interest" description="Disordered" evidence="1">
    <location>
        <begin position="1261"/>
        <end position="1310"/>
    </location>
</feature>
<sequence>MTELPGVSGVVEGQAQAQGKGWAQHAQVVPSRLPFQAPDNNAQDHAEPMSRTEPPEPTSTGSPLFGSSSTQRAPSNHVLPSRRLQEQNNAASMLRVISRAPSVSRDNGDGGRPSFGSRGREIPFAHMRVHFEDFAKQLRLHRHHEYRKRMLYHQRDRLRNAIALSGRLQRVGSWVHDGLVQISQQSDPSGFTRVHQHMQDLAARCHSQWNHEIHALDSTSTMASKSSVQDSFFARLSPAIQEDCLELVQTLRSNPRFLVERFKAMNPEQVKGLSTSPKFKKLPESVLVSLSQNRGRESQRRRARSNFKDFEDDTQLIRSKAYSKELEDYASSFERSNPLSFLVHNIYGSTQDVLNKESNLRLYTWSTICASLMLESMPTFDAIIGEVLSAFAHLYEWQIKDRLEIFLMGSLQRGAFLYNSLESAAAAPRTDLGPFDPSNTPQAQAFFDAEVKELFQILCCDGGIPAGALYLGRAIIGKLPTVESQSAFRGHFFFRWFLQDFLRIAISFPEDEKMLLQFHINSRARFHLLHKLWDRAVARATETFSPITAQQVDQDVQNCVNGIISRISADIHCSNPYRPDPPSRTIVEPTDSPYISICAADLAHLLEKLRPQVLHTSSPFGPFLSSSQTTFNMQYSRASPKFERLCRRILDVIEPGHSSKNVHPRQENWTLLLVSETGKISIASTGLLMEKSATIDGLGELDPAESAALRLADRPTTLHNRQSADQIPTKGVDNLSLAEMFAAQANMSHIKTDSITSMYWHDALKYLRNCYPLTVLTGDDTKVLGPLTHKLMGCRQELENECLQVEQEVAELAASYALTREDLSKAAGWLDKLRLKLWYESHVLTSNVYDNARNIAVALNNMALPPIQRFASAQEPNSLLEMSRPGTSATSASSVFDQPRIDTITILKASVEHGGPRKLSDPQIEKTRKWLERNHVENFCRGEERIHRFCMEVKLVTRRLVGETLADSPVLWSSELFAREKSLYDIHAVFGGLPSTRPPSVMSEPLSSTSFPIRAAFLGSRTSIYGGSSRLGKDSLGSDMASFISSPGRATTSTTLESSIWSPAQSNSRSVTSASVQSRPASTFEDSALNRPIDRGQEKASFLESLRQDLISLLLSDLGCPVWSCGSESDTWMNAAWQTPAIVDRLMQRTVLAQLLPPQSRTGSSTKTSHPGSTRKQKGRSQSVAPLPRSPTRHNATVAPGSLEKLLTIGNGELSTGSFPYLTAFDDVLGRVRDHTDPILKLKAIRDFRCLSQAFQRTHQQAIQKANSAGQDVDSQDPTRRRSLDPNVLSQNLRRRQRQGKIRRPDATESSAGESATVQFLKDLLFVLRPKTIFRDLQYIAAFVSSEILDDTELGPAFLHVGLAALAWKDEVCRGMVDVADRIVAKDAIKRNVSSGTRREPSVLKAMEYWIIGAQESNAIAQRELASLYLTHPDVPPIVSLPLALSSEIFKREMRWKEDDDDEEEGWRRNSQALCLALHWMQEAAKNGDTVAQTKLEEREAGRSIR</sequence>
<keyword evidence="3" id="KW-1185">Reference proteome</keyword>
<proteinExistence type="predicted"/>
<dbReference type="STRING" id="569365.A0A0D2D242"/>
<feature type="region of interest" description="Disordered" evidence="1">
    <location>
        <begin position="1"/>
        <end position="119"/>
    </location>
</feature>
<dbReference type="PANTHER" id="PTHR42064:SF1">
    <property type="entry name" value="YALI0F28677P"/>
    <property type="match status" value="1"/>
</dbReference>
<feature type="compositionally biased region" description="Polar residues" evidence="1">
    <location>
        <begin position="1069"/>
        <end position="1085"/>
    </location>
</feature>
<feature type="region of interest" description="Disordered" evidence="1">
    <location>
        <begin position="1069"/>
        <end position="1091"/>
    </location>
</feature>
<dbReference type="RefSeq" id="XP_016250050.1">
    <property type="nucleotide sequence ID" value="XM_016392531.1"/>
</dbReference>
<dbReference type="EMBL" id="KN847042">
    <property type="protein sequence ID" value="KIW29834.1"/>
    <property type="molecule type" value="Genomic_DNA"/>
</dbReference>
<dbReference type="VEuPathDB" id="FungiDB:PV07_05621"/>
<gene>
    <name evidence="2" type="ORF">PV07_05621</name>
</gene>
<dbReference type="GeneID" id="27344815"/>
<feature type="compositionally biased region" description="Polar residues" evidence="1">
    <location>
        <begin position="65"/>
        <end position="74"/>
    </location>
</feature>
<reference evidence="2 3" key="1">
    <citation type="submission" date="2015-01" db="EMBL/GenBank/DDBJ databases">
        <title>The Genome Sequence of Cladophialophora immunda CBS83496.</title>
        <authorList>
            <consortium name="The Broad Institute Genomics Platform"/>
            <person name="Cuomo C."/>
            <person name="de Hoog S."/>
            <person name="Gorbushina A."/>
            <person name="Stielow B."/>
            <person name="Teixiera M."/>
            <person name="Abouelleil A."/>
            <person name="Chapman S.B."/>
            <person name="Priest M."/>
            <person name="Young S.K."/>
            <person name="Wortman J."/>
            <person name="Nusbaum C."/>
            <person name="Birren B."/>
        </authorList>
    </citation>
    <scope>NUCLEOTIDE SEQUENCE [LARGE SCALE GENOMIC DNA]</scope>
    <source>
        <strain evidence="2 3">CBS 83496</strain>
    </source>
</reference>
<evidence type="ECO:0000313" key="3">
    <source>
        <dbReference type="Proteomes" id="UP000054466"/>
    </source>
</evidence>
<feature type="compositionally biased region" description="Low complexity" evidence="1">
    <location>
        <begin position="13"/>
        <end position="27"/>
    </location>
</feature>
<feature type="compositionally biased region" description="Basic and acidic residues" evidence="1">
    <location>
        <begin position="42"/>
        <end position="54"/>
    </location>
</feature>
<dbReference type="HOGENOM" id="CLU_001347_1_0_1"/>
<name>A0A0D2D242_9EURO</name>
<accession>A0A0D2D242</accession>
<protein>
    <submittedName>
        <fullName evidence="2">Uncharacterized protein</fullName>
    </submittedName>
</protein>
<feature type="compositionally biased region" description="Basic residues" evidence="1">
    <location>
        <begin position="1293"/>
        <end position="1302"/>
    </location>
</feature>
<dbReference type="PANTHER" id="PTHR42064">
    <property type="entry name" value="YALI0F28677P"/>
    <property type="match status" value="1"/>
</dbReference>
<dbReference type="Proteomes" id="UP000054466">
    <property type="component" value="Unassembled WGS sequence"/>
</dbReference>